<sequence>MQNPFLSEDEDEWLPKDHHPLRFQNDIPTTPENFNHGFPDLLYSIFRRRSPNEHPVPEQSFPNDNHVERSYNRLQQQCDASFGERLSEVDARFTTSEAGVVRVGLNLDNRLTAYETELAAIGYSVITKLEEAEKKYYRRVLRAETCSLEVWGRVDLKLAQMMENVERKAEEATEKMLEDLMKRVEGMETQIVRTKEELRRERVKSALACEELGRRVDRAEAKQRKSEAALKKLRKEIDERERGYPAKKRDMATATMRKNRTRDGNWGHCQKVTGP</sequence>
<evidence type="ECO:0000313" key="2">
    <source>
        <dbReference type="Proteomes" id="UP000814033"/>
    </source>
</evidence>
<organism evidence="1 2">
    <name type="scientific">Auriscalpium vulgare</name>
    <dbReference type="NCBI Taxonomy" id="40419"/>
    <lineage>
        <taxon>Eukaryota</taxon>
        <taxon>Fungi</taxon>
        <taxon>Dikarya</taxon>
        <taxon>Basidiomycota</taxon>
        <taxon>Agaricomycotina</taxon>
        <taxon>Agaricomycetes</taxon>
        <taxon>Russulales</taxon>
        <taxon>Auriscalpiaceae</taxon>
        <taxon>Auriscalpium</taxon>
    </lineage>
</organism>
<dbReference type="Proteomes" id="UP000814033">
    <property type="component" value="Unassembled WGS sequence"/>
</dbReference>
<comment type="caution">
    <text evidence="1">The sequence shown here is derived from an EMBL/GenBank/DDBJ whole genome shotgun (WGS) entry which is preliminary data.</text>
</comment>
<protein>
    <submittedName>
        <fullName evidence="1">Uncharacterized protein</fullName>
    </submittedName>
</protein>
<reference evidence="1" key="1">
    <citation type="submission" date="2021-02" db="EMBL/GenBank/DDBJ databases">
        <authorList>
            <consortium name="DOE Joint Genome Institute"/>
            <person name="Ahrendt S."/>
            <person name="Looney B.P."/>
            <person name="Miyauchi S."/>
            <person name="Morin E."/>
            <person name="Drula E."/>
            <person name="Courty P.E."/>
            <person name="Chicoki N."/>
            <person name="Fauchery L."/>
            <person name="Kohler A."/>
            <person name="Kuo A."/>
            <person name="Labutti K."/>
            <person name="Pangilinan J."/>
            <person name="Lipzen A."/>
            <person name="Riley R."/>
            <person name="Andreopoulos W."/>
            <person name="He G."/>
            <person name="Johnson J."/>
            <person name="Barry K.W."/>
            <person name="Grigoriev I.V."/>
            <person name="Nagy L."/>
            <person name="Hibbett D."/>
            <person name="Henrissat B."/>
            <person name="Matheny P.B."/>
            <person name="Labbe J."/>
            <person name="Martin F."/>
        </authorList>
    </citation>
    <scope>NUCLEOTIDE SEQUENCE</scope>
    <source>
        <strain evidence="1">FP105234-sp</strain>
    </source>
</reference>
<evidence type="ECO:0000313" key="1">
    <source>
        <dbReference type="EMBL" id="KAI0050544.1"/>
    </source>
</evidence>
<keyword evidence="2" id="KW-1185">Reference proteome</keyword>
<proteinExistence type="predicted"/>
<accession>A0ACB8S1X4</accession>
<name>A0ACB8S1X4_9AGAM</name>
<reference evidence="1" key="2">
    <citation type="journal article" date="2022" name="New Phytol.">
        <title>Evolutionary transition to the ectomycorrhizal habit in the genomes of a hyperdiverse lineage of mushroom-forming fungi.</title>
        <authorList>
            <person name="Looney B."/>
            <person name="Miyauchi S."/>
            <person name="Morin E."/>
            <person name="Drula E."/>
            <person name="Courty P.E."/>
            <person name="Kohler A."/>
            <person name="Kuo A."/>
            <person name="LaButti K."/>
            <person name="Pangilinan J."/>
            <person name="Lipzen A."/>
            <person name="Riley R."/>
            <person name="Andreopoulos W."/>
            <person name="He G."/>
            <person name="Johnson J."/>
            <person name="Nolan M."/>
            <person name="Tritt A."/>
            <person name="Barry K.W."/>
            <person name="Grigoriev I.V."/>
            <person name="Nagy L.G."/>
            <person name="Hibbett D."/>
            <person name="Henrissat B."/>
            <person name="Matheny P.B."/>
            <person name="Labbe J."/>
            <person name="Martin F.M."/>
        </authorList>
    </citation>
    <scope>NUCLEOTIDE SEQUENCE</scope>
    <source>
        <strain evidence="1">FP105234-sp</strain>
    </source>
</reference>
<dbReference type="EMBL" id="MU275860">
    <property type="protein sequence ID" value="KAI0050544.1"/>
    <property type="molecule type" value="Genomic_DNA"/>
</dbReference>
<gene>
    <name evidence="1" type="ORF">FA95DRAFT_1603372</name>
</gene>